<accession>A0A0V1FKR1</accession>
<evidence type="ECO:0000313" key="3">
    <source>
        <dbReference type="Proteomes" id="UP000054995"/>
    </source>
</evidence>
<dbReference type="Proteomes" id="UP000054995">
    <property type="component" value="Unassembled WGS sequence"/>
</dbReference>
<keyword evidence="1" id="KW-1133">Transmembrane helix</keyword>
<organism evidence="2 3">
    <name type="scientific">Trichinella pseudospiralis</name>
    <name type="common">Parasitic roundworm</name>
    <dbReference type="NCBI Taxonomy" id="6337"/>
    <lineage>
        <taxon>Eukaryota</taxon>
        <taxon>Metazoa</taxon>
        <taxon>Ecdysozoa</taxon>
        <taxon>Nematoda</taxon>
        <taxon>Enoplea</taxon>
        <taxon>Dorylaimia</taxon>
        <taxon>Trichinellida</taxon>
        <taxon>Trichinellidae</taxon>
        <taxon>Trichinella</taxon>
    </lineage>
</organism>
<evidence type="ECO:0000256" key="1">
    <source>
        <dbReference type="SAM" id="Phobius"/>
    </source>
</evidence>
<feature type="transmembrane region" description="Helical" evidence="1">
    <location>
        <begin position="31"/>
        <end position="50"/>
    </location>
</feature>
<proteinExistence type="predicted"/>
<dbReference type="EMBL" id="JYDT01000068">
    <property type="protein sequence ID" value="KRY86617.1"/>
    <property type="molecule type" value="Genomic_DNA"/>
</dbReference>
<keyword evidence="1" id="KW-0472">Membrane</keyword>
<protein>
    <submittedName>
        <fullName evidence="2">Uncharacterized protein</fullName>
    </submittedName>
</protein>
<name>A0A0V1FKR1_TRIPS</name>
<dbReference type="AlphaFoldDB" id="A0A0V1FKR1"/>
<keyword evidence="1" id="KW-0812">Transmembrane</keyword>
<gene>
    <name evidence="2" type="ORF">T4D_14819</name>
</gene>
<keyword evidence="3" id="KW-1185">Reference proteome</keyword>
<evidence type="ECO:0000313" key="2">
    <source>
        <dbReference type="EMBL" id="KRY86617.1"/>
    </source>
</evidence>
<reference evidence="2 3" key="1">
    <citation type="submission" date="2015-01" db="EMBL/GenBank/DDBJ databases">
        <title>Evolution of Trichinella species and genotypes.</title>
        <authorList>
            <person name="Korhonen P.K."/>
            <person name="Edoardo P."/>
            <person name="Giuseppe L.R."/>
            <person name="Gasser R.B."/>
        </authorList>
    </citation>
    <scope>NUCLEOTIDE SEQUENCE [LARGE SCALE GENOMIC DNA]</scope>
    <source>
        <strain evidence="2">ISS470</strain>
    </source>
</reference>
<sequence length="77" mass="9024">MDTIEWTQLTPETNKCQQPLKREVRNFACKVHVVLAWCLTIVQVNIWAYMRMNFFPALPFSIQLAGSPSRGIRLMRK</sequence>
<comment type="caution">
    <text evidence="2">The sequence shown here is derived from an EMBL/GenBank/DDBJ whole genome shotgun (WGS) entry which is preliminary data.</text>
</comment>